<feature type="transmembrane region" description="Helical" evidence="2">
    <location>
        <begin position="345"/>
        <end position="369"/>
    </location>
</feature>
<evidence type="ECO:0000313" key="4">
    <source>
        <dbReference type="Proteomes" id="UP000594262"/>
    </source>
</evidence>
<dbReference type="PANTHER" id="PTHR12242">
    <property type="entry name" value="OS02G0130600 PROTEIN-RELATED"/>
    <property type="match status" value="1"/>
</dbReference>
<reference evidence="3" key="1">
    <citation type="submission" date="2021-01" db="UniProtKB">
        <authorList>
            <consortium name="EnsemblMetazoa"/>
        </authorList>
    </citation>
    <scope>IDENTIFICATION</scope>
</reference>
<name>A0A7M5VFB5_9CNID</name>
<keyword evidence="4" id="KW-1185">Reference proteome</keyword>
<evidence type="ECO:0000256" key="2">
    <source>
        <dbReference type="SAM" id="Phobius"/>
    </source>
</evidence>
<feature type="transmembrane region" description="Helical" evidence="2">
    <location>
        <begin position="73"/>
        <end position="100"/>
    </location>
</feature>
<feature type="transmembrane region" description="Helical" evidence="2">
    <location>
        <begin position="305"/>
        <end position="325"/>
    </location>
</feature>
<keyword evidence="2" id="KW-0472">Membrane</keyword>
<dbReference type="GO" id="GO:0016020">
    <property type="term" value="C:membrane"/>
    <property type="evidence" value="ECO:0007669"/>
    <property type="project" value="TreeGrafter"/>
</dbReference>
<organism evidence="3 4">
    <name type="scientific">Clytia hemisphaerica</name>
    <dbReference type="NCBI Taxonomy" id="252671"/>
    <lineage>
        <taxon>Eukaryota</taxon>
        <taxon>Metazoa</taxon>
        <taxon>Cnidaria</taxon>
        <taxon>Hydrozoa</taxon>
        <taxon>Hydroidolina</taxon>
        <taxon>Leptothecata</taxon>
        <taxon>Obeliida</taxon>
        <taxon>Clytiidae</taxon>
        <taxon>Clytia</taxon>
    </lineage>
</organism>
<sequence>MKPKVHTELALRNELNVGNFGFHFTVIGESKQSFVQSNIKCCGATFIMVYRLIASAYLIFGMTLSIINHHENAIWIIFMTSCVYILTLVYFVYGFVLSWFSVFYKVEYCRGSTLRNDQCGGRIPNRTFDSVSKNNKDALNLQYIPNKNATISSTSSSVNGSTSQLMTQTSAYSQYSVDSIILDIEENVRRVGAKRDHRGSKRDHGGSKRDLHHARLQDNRLPSMNSEVFLSETIGEVTWFLKIYWMLSSSVLTLAFLTVLVYWTLLFDSNQSSHALQWYLRCDRHGLAFLLVLVDHMISRTPIRLLHFIYPSILMLLYGACNGVYCYATKRVVYSKMDFLEQPLIAVGLVLLCALVASPVGQLILYFVVYRLKEKCLASY</sequence>
<feature type="region of interest" description="Disordered" evidence="1">
    <location>
        <begin position="192"/>
        <end position="216"/>
    </location>
</feature>
<feature type="compositionally biased region" description="Basic and acidic residues" evidence="1">
    <location>
        <begin position="202"/>
        <end position="216"/>
    </location>
</feature>
<accession>A0A7M5VFB5</accession>
<feature type="transmembrane region" description="Helical" evidence="2">
    <location>
        <begin position="243"/>
        <end position="266"/>
    </location>
</feature>
<dbReference type="Proteomes" id="UP000594262">
    <property type="component" value="Unplaced"/>
</dbReference>
<dbReference type="OrthoDB" id="419711at2759"/>
<protein>
    <submittedName>
        <fullName evidence="3">Uncharacterized protein</fullName>
    </submittedName>
</protein>
<dbReference type="InterPro" id="IPR049352">
    <property type="entry name" value="Rost"/>
</dbReference>
<evidence type="ECO:0000313" key="3">
    <source>
        <dbReference type="EnsemblMetazoa" id="CLYHEMP010773.1"/>
    </source>
</evidence>
<dbReference type="Pfam" id="PF21534">
    <property type="entry name" value="Rost"/>
    <property type="match status" value="1"/>
</dbReference>
<evidence type="ECO:0000256" key="1">
    <source>
        <dbReference type="SAM" id="MobiDB-lite"/>
    </source>
</evidence>
<proteinExistence type="predicted"/>
<feature type="transmembrane region" description="Helical" evidence="2">
    <location>
        <begin position="48"/>
        <end position="67"/>
    </location>
</feature>
<dbReference type="PANTHER" id="PTHR12242:SF1">
    <property type="entry name" value="MYND-TYPE DOMAIN-CONTAINING PROTEIN"/>
    <property type="match status" value="1"/>
</dbReference>
<feature type="compositionally biased region" description="Basic residues" evidence="1">
    <location>
        <begin position="192"/>
        <end position="201"/>
    </location>
</feature>
<keyword evidence="2" id="KW-1133">Transmembrane helix</keyword>
<dbReference type="EnsemblMetazoa" id="CLYHEMT010773.1">
    <property type="protein sequence ID" value="CLYHEMP010773.1"/>
    <property type="gene ID" value="CLYHEMG010773"/>
</dbReference>
<dbReference type="AlphaFoldDB" id="A0A7M5VFB5"/>
<keyword evidence="2" id="KW-0812">Transmembrane</keyword>